<gene>
    <name evidence="1" type="ORF">FHX42_003709</name>
</gene>
<reference evidence="1 2" key="1">
    <citation type="submission" date="2020-07" db="EMBL/GenBank/DDBJ databases">
        <title>Sequencing the genomes of 1000 actinobacteria strains.</title>
        <authorList>
            <person name="Klenk H.-P."/>
        </authorList>
    </citation>
    <scope>NUCLEOTIDE SEQUENCE [LARGE SCALE GENOMIC DNA]</scope>
    <source>
        <strain evidence="1 2">DSM 45975</strain>
    </source>
</reference>
<dbReference type="InterPro" id="IPR029063">
    <property type="entry name" value="SAM-dependent_MTases_sf"/>
</dbReference>
<dbReference type="PIRSF" id="PIRSF017393">
    <property type="entry name" value="MTase_SAV2177"/>
    <property type="match status" value="1"/>
</dbReference>
<protein>
    <recommendedName>
        <fullName evidence="3">S-adenosyl methyltransferase</fullName>
    </recommendedName>
</protein>
<evidence type="ECO:0000313" key="1">
    <source>
        <dbReference type="EMBL" id="MBA8826333.1"/>
    </source>
</evidence>
<dbReference type="RefSeq" id="WP_328796360.1">
    <property type="nucleotide sequence ID" value="NZ_JACGWZ010000005.1"/>
</dbReference>
<name>A0A839DZA4_9PSEU</name>
<evidence type="ECO:0008006" key="3">
    <source>
        <dbReference type="Google" id="ProtNLM"/>
    </source>
</evidence>
<accession>A0A839DZA4</accession>
<dbReference type="Proteomes" id="UP000569329">
    <property type="component" value="Unassembled WGS sequence"/>
</dbReference>
<dbReference type="Pfam" id="PF04672">
    <property type="entry name" value="Methyltransf_19"/>
    <property type="match status" value="1"/>
</dbReference>
<organism evidence="1 2">
    <name type="scientific">Halosaccharopolyspora lacisalsi</name>
    <dbReference type="NCBI Taxonomy" id="1000566"/>
    <lineage>
        <taxon>Bacteria</taxon>
        <taxon>Bacillati</taxon>
        <taxon>Actinomycetota</taxon>
        <taxon>Actinomycetes</taxon>
        <taxon>Pseudonocardiales</taxon>
        <taxon>Pseudonocardiaceae</taxon>
        <taxon>Halosaccharopolyspora</taxon>
    </lineage>
</organism>
<evidence type="ECO:0000313" key="2">
    <source>
        <dbReference type="Proteomes" id="UP000569329"/>
    </source>
</evidence>
<dbReference type="AlphaFoldDB" id="A0A839DZA4"/>
<dbReference type="InterPro" id="IPR006764">
    <property type="entry name" value="SAM_dep_MeTrfase_SAV2177_type"/>
</dbReference>
<sequence>MNEPQPDPSEVDLTTPNIARMYDYFLGGAANFAVDRDAAEEFLRVYPGNLAWSRINRAFLGRAVTTLTEMGIDQFLDLGSGVPTVGNVHEIAHQHNPDARIAYVDIESVAVHHARHLIGDDPRVTVTQADLRQPHSVLNASGVAGLLDFTRPVAVLTVAILDIIDNADALGIMSTYRDACSPGSALVISNGAVLRMTAEEKAGIESVMAQTSTPHVHWRTRQEVAEIFSGYELMEPGIVPSAQWRPTEPISDDEALRSNGYAGVGILPRRPA</sequence>
<proteinExistence type="predicted"/>
<dbReference type="Gene3D" id="3.40.50.150">
    <property type="entry name" value="Vaccinia Virus protein VP39"/>
    <property type="match status" value="1"/>
</dbReference>
<keyword evidence="2" id="KW-1185">Reference proteome</keyword>
<dbReference type="EMBL" id="JACGWZ010000005">
    <property type="protein sequence ID" value="MBA8826333.1"/>
    <property type="molecule type" value="Genomic_DNA"/>
</dbReference>
<comment type="caution">
    <text evidence="1">The sequence shown here is derived from an EMBL/GenBank/DDBJ whole genome shotgun (WGS) entry which is preliminary data.</text>
</comment>
<dbReference type="SUPFAM" id="SSF53335">
    <property type="entry name" value="S-adenosyl-L-methionine-dependent methyltransferases"/>
    <property type="match status" value="1"/>
</dbReference>